<evidence type="ECO:0000256" key="2">
    <source>
        <dbReference type="ARBA" id="ARBA00023002"/>
    </source>
</evidence>
<dbReference type="SUPFAM" id="SSF51735">
    <property type="entry name" value="NAD(P)-binding Rossmann-fold domains"/>
    <property type="match status" value="1"/>
</dbReference>
<evidence type="ECO:0000259" key="3">
    <source>
        <dbReference type="SMART" id="SM00829"/>
    </source>
</evidence>
<dbReference type="SMART" id="SM00829">
    <property type="entry name" value="PKS_ER"/>
    <property type="match status" value="1"/>
</dbReference>
<accession>A0A937F8S6</accession>
<organism evidence="4 5">
    <name type="scientific">Fulvivirga sediminis</name>
    <dbReference type="NCBI Taxonomy" id="2803949"/>
    <lineage>
        <taxon>Bacteria</taxon>
        <taxon>Pseudomonadati</taxon>
        <taxon>Bacteroidota</taxon>
        <taxon>Cytophagia</taxon>
        <taxon>Cytophagales</taxon>
        <taxon>Fulvivirgaceae</taxon>
        <taxon>Fulvivirga</taxon>
    </lineage>
</organism>
<dbReference type="SUPFAM" id="SSF50129">
    <property type="entry name" value="GroES-like"/>
    <property type="match status" value="1"/>
</dbReference>
<dbReference type="InterPro" id="IPR013149">
    <property type="entry name" value="ADH-like_C"/>
</dbReference>
<dbReference type="GO" id="GO:0016651">
    <property type="term" value="F:oxidoreductase activity, acting on NAD(P)H"/>
    <property type="evidence" value="ECO:0007669"/>
    <property type="project" value="TreeGrafter"/>
</dbReference>
<comment type="caution">
    <text evidence="4">The sequence shown here is derived from an EMBL/GenBank/DDBJ whole genome shotgun (WGS) entry which is preliminary data.</text>
</comment>
<feature type="domain" description="Enoyl reductase (ER)" evidence="3">
    <location>
        <begin position="10"/>
        <end position="322"/>
    </location>
</feature>
<dbReference type="CDD" id="cd05276">
    <property type="entry name" value="p53_inducible_oxidoreductase"/>
    <property type="match status" value="1"/>
</dbReference>
<proteinExistence type="predicted"/>
<dbReference type="Pfam" id="PF08240">
    <property type="entry name" value="ADH_N"/>
    <property type="match status" value="1"/>
</dbReference>
<reference evidence="4" key="1">
    <citation type="submission" date="2021-01" db="EMBL/GenBank/DDBJ databases">
        <title>Fulvivirga kasyanovii gen. nov., sp nov., a novel member of the phylum Bacteroidetes isolated from seawater in a mussel farm.</title>
        <authorList>
            <person name="Zhao L.-H."/>
            <person name="Wang Z.-J."/>
        </authorList>
    </citation>
    <scope>NUCLEOTIDE SEQUENCE</scope>
    <source>
        <strain evidence="4">2943</strain>
    </source>
</reference>
<gene>
    <name evidence="4" type="ORF">JL102_13275</name>
</gene>
<sequence length="324" mass="35008">MKVIAITQPGEAEVLKVNERPTPGIAASEVLINVKAAGVNRPDVMQRQGKYPAPDGAPEDIPGLEVAGVVEESNHDRWKIGDKVCALLAGGGYAEYVAVSGDQCLPIPEGLSYIEAAALPETFFTVWTNIFDLGQFKAGDKVLIHGGTSGIGVAAIQMVTALGGTVFTTVGNEDKQAMAEKLGAEKAINYKTHDFEEEIKTLTSKQGVNIILDMIGGEYTSKNINILSTDGKLIIINAMNGRMGEVDLLKVMSRRLTITGSTLRPRDSQFKGKIRAHLEEKVWPLLDNKTISPIIYDEFPLEQAADAHKLMESSKHIGKIILTL</sequence>
<dbReference type="RefSeq" id="WP_202244908.1">
    <property type="nucleotide sequence ID" value="NZ_JAESIY010000007.1"/>
</dbReference>
<dbReference type="Proteomes" id="UP000659388">
    <property type="component" value="Unassembled WGS sequence"/>
</dbReference>
<evidence type="ECO:0000313" key="5">
    <source>
        <dbReference type="Proteomes" id="UP000659388"/>
    </source>
</evidence>
<dbReference type="NCBIfam" id="TIGR02824">
    <property type="entry name" value="quinone_pig3"/>
    <property type="match status" value="1"/>
</dbReference>
<keyword evidence="2" id="KW-0560">Oxidoreductase</keyword>
<dbReference type="InterPro" id="IPR036291">
    <property type="entry name" value="NAD(P)-bd_dom_sf"/>
</dbReference>
<dbReference type="InterPro" id="IPR013154">
    <property type="entry name" value="ADH-like_N"/>
</dbReference>
<dbReference type="InterPro" id="IPR020843">
    <property type="entry name" value="ER"/>
</dbReference>
<dbReference type="Gene3D" id="3.40.50.720">
    <property type="entry name" value="NAD(P)-binding Rossmann-like Domain"/>
    <property type="match status" value="1"/>
</dbReference>
<keyword evidence="1" id="KW-0521">NADP</keyword>
<dbReference type="AlphaFoldDB" id="A0A937F8S6"/>
<dbReference type="PANTHER" id="PTHR48106">
    <property type="entry name" value="QUINONE OXIDOREDUCTASE PIG3-RELATED"/>
    <property type="match status" value="1"/>
</dbReference>
<protein>
    <submittedName>
        <fullName evidence="4">NAD(P)H-quinone oxidoreductase</fullName>
    </submittedName>
</protein>
<dbReference type="Pfam" id="PF00107">
    <property type="entry name" value="ADH_zinc_N"/>
    <property type="match status" value="1"/>
</dbReference>
<dbReference type="InterPro" id="IPR011032">
    <property type="entry name" value="GroES-like_sf"/>
</dbReference>
<dbReference type="Gene3D" id="3.90.180.10">
    <property type="entry name" value="Medium-chain alcohol dehydrogenases, catalytic domain"/>
    <property type="match status" value="1"/>
</dbReference>
<name>A0A937F8S6_9BACT</name>
<evidence type="ECO:0000313" key="4">
    <source>
        <dbReference type="EMBL" id="MBL3657112.1"/>
    </source>
</evidence>
<dbReference type="PANTHER" id="PTHR48106:SF8">
    <property type="entry name" value="OS02G0805600 PROTEIN"/>
    <property type="match status" value="1"/>
</dbReference>
<keyword evidence="5" id="KW-1185">Reference proteome</keyword>
<dbReference type="InterPro" id="IPR014189">
    <property type="entry name" value="Quinone_OxRdtase_PIG3"/>
</dbReference>
<dbReference type="EMBL" id="JAESIY010000007">
    <property type="protein sequence ID" value="MBL3657112.1"/>
    <property type="molecule type" value="Genomic_DNA"/>
</dbReference>
<dbReference type="GO" id="GO:0070402">
    <property type="term" value="F:NADPH binding"/>
    <property type="evidence" value="ECO:0007669"/>
    <property type="project" value="TreeGrafter"/>
</dbReference>
<evidence type="ECO:0000256" key="1">
    <source>
        <dbReference type="ARBA" id="ARBA00022857"/>
    </source>
</evidence>